<evidence type="ECO:0000313" key="2">
    <source>
        <dbReference type="Proteomes" id="UP000821845"/>
    </source>
</evidence>
<organism evidence="1 2">
    <name type="scientific">Hyalomma asiaticum</name>
    <name type="common">Tick</name>
    <dbReference type="NCBI Taxonomy" id="266040"/>
    <lineage>
        <taxon>Eukaryota</taxon>
        <taxon>Metazoa</taxon>
        <taxon>Ecdysozoa</taxon>
        <taxon>Arthropoda</taxon>
        <taxon>Chelicerata</taxon>
        <taxon>Arachnida</taxon>
        <taxon>Acari</taxon>
        <taxon>Parasitiformes</taxon>
        <taxon>Ixodida</taxon>
        <taxon>Ixodoidea</taxon>
        <taxon>Ixodidae</taxon>
        <taxon>Hyalomminae</taxon>
        <taxon>Hyalomma</taxon>
    </lineage>
</organism>
<dbReference type="Proteomes" id="UP000821845">
    <property type="component" value="Chromosome 9"/>
</dbReference>
<reference evidence="1" key="1">
    <citation type="submission" date="2020-05" db="EMBL/GenBank/DDBJ databases">
        <title>Large-scale comparative analyses of tick genomes elucidate their genetic diversity and vector capacities.</title>
        <authorList>
            <person name="Jia N."/>
            <person name="Wang J."/>
            <person name="Shi W."/>
            <person name="Du L."/>
            <person name="Sun Y."/>
            <person name="Zhan W."/>
            <person name="Jiang J."/>
            <person name="Wang Q."/>
            <person name="Zhang B."/>
            <person name="Ji P."/>
            <person name="Sakyi L.B."/>
            <person name="Cui X."/>
            <person name="Yuan T."/>
            <person name="Jiang B."/>
            <person name="Yang W."/>
            <person name="Lam T.T.-Y."/>
            <person name="Chang Q."/>
            <person name="Ding S."/>
            <person name="Wang X."/>
            <person name="Zhu J."/>
            <person name="Ruan X."/>
            <person name="Zhao L."/>
            <person name="Wei J."/>
            <person name="Que T."/>
            <person name="Du C."/>
            <person name="Cheng J."/>
            <person name="Dai P."/>
            <person name="Han X."/>
            <person name="Huang E."/>
            <person name="Gao Y."/>
            <person name="Liu J."/>
            <person name="Shao H."/>
            <person name="Ye R."/>
            <person name="Li L."/>
            <person name="Wei W."/>
            <person name="Wang X."/>
            <person name="Wang C."/>
            <person name="Yang T."/>
            <person name="Huo Q."/>
            <person name="Li W."/>
            <person name="Guo W."/>
            <person name="Chen H."/>
            <person name="Zhou L."/>
            <person name="Ni X."/>
            <person name="Tian J."/>
            <person name="Zhou Y."/>
            <person name="Sheng Y."/>
            <person name="Liu T."/>
            <person name="Pan Y."/>
            <person name="Xia L."/>
            <person name="Li J."/>
            <person name="Zhao F."/>
            <person name="Cao W."/>
        </authorList>
    </citation>
    <scope>NUCLEOTIDE SEQUENCE</scope>
    <source>
        <strain evidence="1">Hyas-2018</strain>
    </source>
</reference>
<gene>
    <name evidence="1" type="ORF">HPB50_014414</name>
</gene>
<keyword evidence="2" id="KW-1185">Reference proteome</keyword>
<evidence type="ECO:0000313" key="1">
    <source>
        <dbReference type="EMBL" id="KAH6922470.1"/>
    </source>
</evidence>
<dbReference type="EMBL" id="CM023489">
    <property type="protein sequence ID" value="KAH6922470.1"/>
    <property type="molecule type" value="Genomic_DNA"/>
</dbReference>
<protein>
    <submittedName>
        <fullName evidence="1">Uncharacterized protein</fullName>
    </submittedName>
</protein>
<proteinExistence type="predicted"/>
<comment type="caution">
    <text evidence="1">The sequence shown here is derived from an EMBL/GenBank/DDBJ whole genome shotgun (WGS) entry which is preliminary data.</text>
</comment>
<name>A0ACB7RJF6_HYAAI</name>
<accession>A0ACB7RJF6</accession>
<sequence>MSRVEVHVHGTVMDPRHYDPRDWTQVLRAQANHLATRTASQTTNADASLREKRTQTQDAATAPALNRSSTQLRVLRTVAQKIKQLLPLPTEGYKVVFRSQGGLYLTTLQPRNLLNAFMQAAALTETPTLQLRIHPVNNTCTVSVANQDDALKLVQLQKITYDERQYAMTAYIAPPDGSVRGVIANVTGKNPLKNFYTT</sequence>